<sequence length="259" mass="28112">MNTATEAPRPAPTLLAADSWLVEDGRARELHRHRDRFTASVAAAGGPTAADVDAFWERELRRVPASGDWFPRAELTQEGSHAPRLGFRVRPAPQRTDEVRLWVSGRPDPRGVPRRKGPDLTVLGTLRAEAIGAGASEALLTTPDGLLLEGATTSLLWWEDATLCTVDPDLPTLPGVTRDWVLDRAAALNVPVRRRRCRLPDLAGREVWCVNALHGIRPVTAWVGAGRLPAPGPAPRSGSWRAAWAAAAQPLPHTLDRGH</sequence>
<accession>A0A4Q1R8I1</accession>
<keyword evidence="1" id="KW-0032">Aminotransferase</keyword>
<dbReference type="GO" id="GO:0008483">
    <property type="term" value="F:transaminase activity"/>
    <property type="evidence" value="ECO:0007669"/>
    <property type="project" value="UniProtKB-KW"/>
</dbReference>
<dbReference type="InterPro" id="IPR043132">
    <property type="entry name" value="BCAT-like_C"/>
</dbReference>
<dbReference type="Proteomes" id="UP000289482">
    <property type="component" value="Unassembled WGS sequence"/>
</dbReference>
<keyword evidence="2" id="KW-1185">Reference proteome</keyword>
<name>A0A4Q1R8I1_9ACTN</name>
<dbReference type="EMBL" id="SDIF01000009">
    <property type="protein sequence ID" value="RXS69652.1"/>
    <property type="molecule type" value="Genomic_DNA"/>
</dbReference>
<organism evidence="1 2">
    <name type="scientific">Streptomyces sioyaensis</name>
    <dbReference type="NCBI Taxonomy" id="67364"/>
    <lineage>
        <taxon>Bacteria</taxon>
        <taxon>Bacillati</taxon>
        <taxon>Actinomycetota</taxon>
        <taxon>Actinomycetes</taxon>
        <taxon>Kitasatosporales</taxon>
        <taxon>Streptomycetaceae</taxon>
        <taxon>Streptomyces</taxon>
    </lineage>
</organism>
<dbReference type="GeneID" id="95777436"/>
<evidence type="ECO:0000313" key="1">
    <source>
        <dbReference type="EMBL" id="RXS69652.1"/>
    </source>
</evidence>
<dbReference type="SUPFAM" id="SSF56752">
    <property type="entry name" value="D-aminoacid aminotransferase-like PLP-dependent enzymes"/>
    <property type="match status" value="1"/>
</dbReference>
<keyword evidence="1" id="KW-0808">Transferase</keyword>
<dbReference type="InterPro" id="IPR036038">
    <property type="entry name" value="Aminotransferase-like"/>
</dbReference>
<evidence type="ECO:0000313" key="2">
    <source>
        <dbReference type="Proteomes" id="UP000289482"/>
    </source>
</evidence>
<dbReference type="Pfam" id="PF01063">
    <property type="entry name" value="Aminotran_4"/>
    <property type="match status" value="1"/>
</dbReference>
<dbReference type="AlphaFoldDB" id="A0A4Q1R8I1"/>
<dbReference type="RefSeq" id="WP_129245553.1">
    <property type="nucleotide sequence ID" value="NZ_JABZEL010000008.1"/>
</dbReference>
<dbReference type="InterPro" id="IPR001544">
    <property type="entry name" value="Aminotrans_IV"/>
</dbReference>
<comment type="caution">
    <text evidence="1">The sequence shown here is derived from an EMBL/GenBank/DDBJ whole genome shotgun (WGS) entry which is preliminary data.</text>
</comment>
<dbReference type="Gene3D" id="3.20.10.10">
    <property type="entry name" value="D-amino Acid Aminotransferase, subunit A, domain 2"/>
    <property type="match status" value="1"/>
</dbReference>
<protein>
    <submittedName>
        <fullName evidence="1">Aminotransferase class IV</fullName>
    </submittedName>
</protein>
<reference evidence="1 2" key="1">
    <citation type="submission" date="2019-01" db="EMBL/GenBank/DDBJ databases">
        <title>Draft genome sequences of the type strain Streptomyces sioyaensis DSM 40032 and its novel strain, TM32, a thermotolerant antibiotics-producing actinobacterium.</title>
        <authorList>
            <person name="Nakaew N."/>
            <person name="Lumyong S."/>
            <person name="Sloan W.T."/>
            <person name="Sungthong R."/>
        </authorList>
    </citation>
    <scope>NUCLEOTIDE SEQUENCE [LARGE SCALE GENOMIC DNA]</scope>
    <source>
        <strain evidence="1 2">DSM 40032</strain>
    </source>
</reference>
<proteinExistence type="predicted"/>
<gene>
    <name evidence="1" type="ORF">EST54_05380</name>
</gene>